<reference evidence="3 4" key="1">
    <citation type="submission" date="2023-07" db="EMBL/GenBank/DDBJ databases">
        <title>Bacillus lucianemedeirus sp. nov, a new species isolated from an immunobiological production facility.</title>
        <authorList>
            <person name="Costa L.V."/>
            <person name="Miranda R.V.S.L."/>
            <person name="Brandao M.L.L."/>
            <person name="Reis C.M.F."/>
            <person name="Frazao A.M."/>
            <person name="Cruz F.V."/>
            <person name="Baio P.V.P."/>
            <person name="Veras J.F.C."/>
            <person name="Ramos J.N."/>
            <person name="Vieira V."/>
        </authorList>
    </citation>
    <scope>NUCLEOTIDE SEQUENCE [LARGE SCALE GENOMIC DNA]</scope>
    <source>
        <strain evidence="3 4">B190/17</strain>
    </source>
</reference>
<evidence type="ECO:0000313" key="4">
    <source>
        <dbReference type="Proteomes" id="UP001619911"/>
    </source>
</evidence>
<evidence type="ECO:0000256" key="1">
    <source>
        <dbReference type="SAM" id="MobiDB-lite"/>
    </source>
</evidence>
<comment type="caution">
    <text evidence="3">The sequence shown here is derived from an EMBL/GenBank/DDBJ whole genome shotgun (WGS) entry which is preliminary data.</text>
</comment>
<organism evidence="3 4">
    <name type="scientific">Bacillus lumedeiriae</name>
    <dbReference type="NCBI Taxonomy" id="3058829"/>
    <lineage>
        <taxon>Bacteria</taxon>
        <taxon>Bacillati</taxon>
        <taxon>Bacillota</taxon>
        <taxon>Bacilli</taxon>
        <taxon>Bacillales</taxon>
        <taxon>Bacillaceae</taxon>
        <taxon>Bacillus</taxon>
    </lineage>
</organism>
<keyword evidence="2" id="KW-0472">Membrane</keyword>
<keyword evidence="2" id="KW-0812">Transmembrane</keyword>
<gene>
    <name evidence="3" type="ORF">QYG89_16265</name>
</gene>
<sequence>MSFLNWVSLLLYILIPSAVTFGIIFGLWRLIDFLVISFKRFTRKMDGMEELSDEHNRPRSNKINTQSRPFPKKRSVKREMYDEFDTYMEKVDEWEILADKMEKQEKQEIHQMFNKLGIKEFDKWYIPKANKSKKGEVLTIKGDKNIDDLLNENERSLTSQFISAEIKESLIDQRTSLLQMKKSDIKAVHRV</sequence>
<accession>A0ABW8ICD8</accession>
<keyword evidence="4" id="KW-1185">Reference proteome</keyword>
<evidence type="ECO:0000313" key="3">
    <source>
        <dbReference type="EMBL" id="MFK2827178.1"/>
    </source>
</evidence>
<dbReference type="EMBL" id="JAUIYO010000024">
    <property type="protein sequence ID" value="MFK2827178.1"/>
    <property type="molecule type" value="Genomic_DNA"/>
</dbReference>
<evidence type="ECO:0000256" key="2">
    <source>
        <dbReference type="SAM" id="Phobius"/>
    </source>
</evidence>
<name>A0ABW8ICD8_9BACI</name>
<dbReference type="RefSeq" id="WP_404319203.1">
    <property type="nucleotide sequence ID" value="NZ_JAUIYO010000024.1"/>
</dbReference>
<feature type="transmembrane region" description="Helical" evidence="2">
    <location>
        <begin position="6"/>
        <end position="31"/>
    </location>
</feature>
<proteinExistence type="predicted"/>
<dbReference type="Proteomes" id="UP001619911">
    <property type="component" value="Unassembled WGS sequence"/>
</dbReference>
<feature type="region of interest" description="Disordered" evidence="1">
    <location>
        <begin position="49"/>
        <end position="69"/>
    </location>
</feature>
<keyword evidence="2" id="KW-1133">Transmembrane helix</keyword>
<protein>
    <submittedName>
        <fullName evidence="3">Uncharacterized protein</fullName>
    </submittedName>
</protein>